<keyword evidence="2" id="KW-1185">Reference proteome</keyword>
<dbReference type="AlphaFoldDB" id="A0A1G7DKB6"/>
<evidence type="ECO:0000313" key="1">
    <source>
        <dbReference type="EMBL" id="SDE51500.1"/>
    </source>
</evidence>
<sequence length="138" mass="15910">MFRRLTLALLPLAILAGCGTPQERCIRGNTREYRALSRLLAETEANLARGYAWQERDVVRTRITICQRPVRDKDGEIRYVSESCWRDYVDTERYRVPIDPAAERRVRDNLAAKLEVQEARARQVVSQCRAAYPEEAAA</sequence>
<name>A0A1G7DKB6_9RHOB</name>
<proteinExistence type="predicted"/>
<protein>
    <submittedName>
        <fullName evidence="1">Uncharacterized protein</fullName>
    </submittedName>
</protein>
<dbReference type="EMBL" id="FNAH01000007">
    <property type="protein sequence ID" value="SDE51500.1"/>
    <property type="molecule type" value="Genomic_DNA"/>
</dbReference>
<dbReference type="Proteomes" id="UP000199344">
    <property type="component" value="Unassembled WGS sequence"/>
</dbReference>
<organism evidence="1 2">
    <name type="scientific">Paracoccus isoporae</name>
    <dbReference type="NCBI Taxonomy" id="591205"/>
    <lineage>
        <taxon>Bacteria</taxon>
        <taxon>Pseudomonadati</taxon>
        <taxon>Pseudomonadota</taxon>
        <taxon>Alphaproteobacteria</taxon>
        <taxon>Rhodobacterales</taxon>
        <taxon>Paracoccaceae</taxon>
        <taxon>Paracoccus</taxon>
    </lineage>
</organism>
<gene>
    <name evidence="1" type="ORF">SAMN05421538_107120</name>
</gene>
<reference evidence="1 2" key="1">
    <citation type="submission" date="2016-10" db="EMBL/GenBank/DDBJ databases">
        <authorList>
            <person name="de Groot N.N."/>
        </authorList>
    </citation>
    <scope>NUCLEOTIDE SEQUENCE [LARGE SCALE GENOMIC DNA]</scope>
    <source>
        <strain evidence="1 2">DSM 22220</strain>
    </source>
</reference>
<dbReference type="PROSITE" id="PS51257">
    <property type="entry name" value="PROKAR_LIPOPROTEIN"/>
    <property type="match status" value="1"/>
</dbReference>
<evidence type="ECO:0000313" key="2">
    <source>
        <dbReference type="Proteomes" id="UP000199344"/>
    </source>
</evidence>
<dbReference type="RefSeq" id="WP_090524159.1">
    <property type="nucleotide sequence ID" value="NZ_FNAH01000007.1"/>
</dbReference>
<dbReference type="STRING" id="591205.SAMN05421538_107120"/>
<accession>A0A1G7DKB6</accession>
<dbReference type="OrthoDB" id="7875456at2"/>